<gene>
    <name evidence="13" type="primary">uqcc3</name>
</gene>
<evidence type="ECO:0000256" key="9">
    <source>
        <dbReference type="ARBA" id="ARBA00023136"/>
    </source>
</evidence>
<dbReference type="PANTHER" id="PTHR36465:SF1">
    <property type="entry name" value="UBIQUINOL-CYTOCHROME-C REDUCTASE COMPLEX ASSEMBLY FACTOR 3"/>
    <property type="match status" value="1"/>
</dbReference>
<keyword evidence="6" id="KW-0999">Mitochondrion inner membrane</keyword>
<dbReference type="Proteomes" id="UP000515145">
    <property type="component" value="Chromosome 9"/>
</dbReference>
<keyword evidence="9 11" id="KW-0472">Membrane</keyword>
<evidence type="ECO:0000313" key="13">
    <source>
        <dbReference type="RefSeq" id="XP_028269853.1"/>
    </source>
</evidence>
<keyword evidence="10" id="KW-0066">ATP synthesis</keyword>
<dbReference type="FunCoup" id="A0A6P7IZT3">
    <property type="interactions" value="422"/>
</dbReference>
<dbReference type="CTD" id="790955"/>
<keyword evidence="8" id="KW-0496">Mitochondrion</keyword>
<dbReference type="Pfam" id="PF15141">
    <property type="entry name" value="UQCC3"/>
    <property type="match status" value="1"/>
</dbReference>
<proteinExistence type="inferred from homology"/>
<keyword evidence="5 11" id="KW-0812">Transmembrane</keyword>
<evidence type="ECO:0000256" key="8">
    <source>
        <dbReference type="ARBA" id="ARBA00023128"/>
    </source>
</evidence>
<evidence type="ECO:0000256" key="1">
    <source>
        <dbReference type="ARBA" id="ARBA00002879"/>
    </source>
</evidence>
<name>A0A6P7IZT3_9TELE</name>
<accession>A0A6P7IZT3</accession>
<evidence type="ECO:0000256" key="7">
    <source>
        <dbReference type="ARBA" id="ARBA00022989"/>
    </source>
</evidence>
<dbReference type="GO" id="GO:0006754">
    <property type="term" value="P:ATP biosynthetic process"/>
    <property type="evidence" value="ECO:0007669"/>
    <property type="project" value="UniProtKB-KW"/>
</dbReference>
<dbReference type="AlphaFoldDB" id="A0A6P7IZT3"/>
<dbReference type="GO" id="GO:0034551">
    <property type="term" value="P:mitochondrial respiratory chain complex III assembly"/>
    <property type="evidence" value="ECO:0007669"/>
    <property type="project" value="InterPro"/>
</dbReference>
<sequence length="101" mass="11077">MYGSGELLRQKQRVAPTLCRMSGLRSLITATGVVTVIGVGYGFWSIISPGEEKRKLMLKNLPESNPARMEETRQRNALVMQALKEAAETNDNLARGIGGSR</sequence>
<keyword evidence="7 11" id="KW-1133">Transmembrane helix</keyword>
<evidence type="ECO:0000256" key="5">
    <source>
        <dbReference type="ARBA" id="ARBA00022692"/>
    </source>
</evidence>
<evidence type="ECO:0000256" key="4">
    <source>
        <dbReference type="ARBA" id="ARBA00016475"/>
    </source>
</evidence>
<dbReference type="RefSeq" id="XP_028269853.1">
    <property type="nucleotide sequence ID" value="XM_028414052.1"/>
</dbReference>
<dbReference type="InParanoid" id="A0A6P7IZT3"/>
<keyword evidence="12" id="KW-1185">Reference proteome</keyword>
<comment type="similarity">
    <text evidence="3">Belongs to the UQCC3 family.</text>
</comment>
<comment type="subcellular location">
    <subcellularLocation>
        <location evidence="2">Mitochondrion inner membrane</location>
        <topology evidence="2">Single-pass membrane protein</topology>
    </subcellularLocation>
</comment>
<dbReference type="GeneID" id="114441244"/>
<dbReference type="GO" id="GO:0005743">
    <property type="term" value="C:mitochondrial inner membrane"/>
    <property type="evidence" value="ECO:0007669"/>
    <property type="project" value="UniProtKB-SubCell"/>
</dbReference>
<protein>
    <recommendedName>
        <fullName evidence="4">Ubiquinol-cytochrome-c reductase complex assembly factor 3</fullName>
    </recommendedName>
</protein>
<dbReference type="OrthoDB" id="9884264at2759"/>
<organism evidence="12 13">
    <name type="scientific">Parambassis ranga</name>
    <name type="common">Indian glassy fish</name>
    <dbReference type="NCBI Taxonomy" id="210632"/>
    <lineage>
        <taxon>Eukaryota</taxon>
        <taxon>Metazoa</taxon>
        <taxon>Chordata</taxon>
        <taxon>Craniata</taxon>
        <taxon>Vertebrata</taxon>
        <taxon>Euteleostomi</taxon>
        <taxon>Actinopterygii</taxon>
        <taxon>Neopterygii</taxon>
        <taxon>Teleostei</taxon>
        <taxon>Neoteleostei</taxon>
        <taxon>Acanthomorphata</taxon>
        <taxon>Ovalentaria</taxon>
        <taxon>Ambassidae</taxon>
        <taxon>Parambassis</taxon>
    </lineage>
</organism>
<evidence type="ECO:0000256" key="2">
    <source>
        <dbReference type="ARBA" id="ARBA00004434"/>
    </source>
</evidence>
<evidence type="ECO:0000256" key="6">
    <source>
        <dbReference type="ARBA" id="ARBA00022792"/>
    </source>
</evidence>
<evidence type="ECO:0000256" key="3">
    <source>
        <dbReference type="ARBA" id="ARBA00006970"/>
    </source>
</evidence>
<reference evidence="13" key="1">
    <citation type="submission" date="2025-08" db="UniProtKB">
        <authorList>
            <consortium name="RefSeq"/>
        </authorList>
    </citation>
    <scope>IDENTIFICATION</scope>
</reference>
<evidence type="ECO:0000256" key="11">
    <source>
        <dbReference type="SAM" id="Phobius"/>
    </source>
</evidence>
<evidence type="ECO:0000256" key="10">
    <source>
        <dbReference type="ARBA" id="ARBA00023310"/>
    </source>
</evidence>
<feature type="transmembrane region" description="Helical" evidence="11">
    <location>
        <begin position="27"/>
        <end position="47"/>
    </location>
</feature>
<comment type="function">
    <text evidence="1">Required for the assembly of the ubiquinol-cytochrome c reductase complex (mitochondrial respiratory chain complex III or cytochrome b-c1 complex), mediating cytochrome b recruitment and probably stabilization within the complex. Thereby, plays an important role in ATP production by mitochondria. Cardiolipin-binding protein, it may also control the cardiolipin composition of mitochondria membranes and their morphology.</text>
</comment>
<dbReference type="PANTHER" id="PTHR36465">
    <property type="entry name" value="UBIQUINOL-CYTOCHROME-C REDUCTASE COMPLEX ASSEMBLY FACTOR 3"/>
    <property type="match status" value="1"/>
</dbReference>
<evidence type="ECO:0000313" key="12">
    <source>
        <dbReference type="Proteomes" id="UP000515145"/>
    </source>
</evidence>
<dbReference type="InterPro" id="IPR027896">
    <property type="entry name" value="UQCC3"/>
</dbReference>